<dbReference type="EMBL" id="BNJF01000002">
    <property type="protein sequence ID" value="GHO46542.1"/>
    <property type="molecule type" value="Genomic_DNA"/>
</dbReference>
<dbReference type="Gene3D" id="3.40.50.150">
    <property type="entry name" value="Vaccinia Virus protein VP39"/>
    <property type="match status" value="1"/>
</dbReference>
<dbReference type="GO" id="GO:0008168">
    <property type="term" value="F:methyltransferase activity"/>
    <property type="evidence" value="ECO:0007669"/>
    <property type="project" value="UniProtKB-KW"/>
</dbReference>
<evidence type="ECO:0000256" key="1">
    <source>
        <dbReference type="ARBA" id="ARBA00022603"/>
    </source>
</evidence>
<evidence type="ECO:0000256" key="2">
    <source>
        <dbReference type="ARBA" id="ARBA00022679"/>
    </source>
</evidence>
<keyword evidence="5" id="KW-1185">Reference proteome</keyword>
<gene>
    <name evidence="4" type="ORF">KSX_47050</name>
</gene>
<proteinExistence type="predicted"/>
<evidence type="ECO:0000313" key="5">
    <source>
        <dbReference type="Proteomes" id="UP000612362"/>
    </source>
</evidence>
<dbReference type="AlphaFoldDB" id="A0A8J3MRX9"/>
<dbReference type="PANTHER" id="PTHR43861:SF1">
    <property type="entry name" value="TRANS-ACONITATE 2-METHYLTRANSFERASE"/>
    <property type="match status" value="1"/>
</dbReference>
<dbReference type="Pfam" id="PF13649">
    <property type="entry name" value="Methyltransf_25"/>
    <property type="match status" value="1"/>
</dbReference>
<comment type="caution">
    <text evidence="4">The sequence shown here is derived from an EMBL/GenBank/DDBJ whole genome shotgun (WGS) entry which is preliminary data.</text>
</comment>
<evidence type="ECO:0000259" key="3">
    <source>
        <dbReference type="Pfam" id="PF13649"/>
    </source>
</evidence>
<name>A0A8J3MRX9_9CHLR</name>
<dbReference type="Proteomes" id="UP000612362">
    <property type="component" value="Unassembled WGS sequence"/>
</dbReference>
<dbReference type="CDD" id="cd02440">
    <property type="entry name" value="AdoMet_MTases"/>
    <property type="match status" value="1"/>
</dbReference>
<dbReference type="InterPro" id="IPR041698">
    <property type="entry name" value="Methyltransf_25"/>
</dbReference>
<dbReference type="GO" id="GO:0032259">
    <property type="term" value="P:methylation"/>
    <property type="evidence" value="ECO:0007669"/>
    <property type="project" value="UniProtKB-KW"/>
</dbReference>
<keyword evidence="1" id="KW-0489">Methyltransferase</keyword>
<keyword evidence="2" id="KW-0808">Transferase</keyword>
<dbReference type="InterPro" id="IPR029063">
    <property type="entry name" value="SAM-dependent_MTases_sf"/>
</dbReference>
<accession>A0A8J3MRX9</accession>
<dbReference type="SUPFAM" id="SSF53335">
    <property type="entry name" value="S-adenosyl-L-methionine-dependent methyltransferases"/>
    <property type="match status" value="1"/>
</dbReference>
<evidence type="ECO:0000313" key="4">
    <source>
        <dbReference type="EMBL" id="GHO46542.1"/>
    </source>
</evidence>
<reference evidence="4" key="1">
    <citation type="submission" date="2020-10" db="EMBL/GenBank/DDBJ databases">
        <title>Taxonomic study of unclassified bacteria belonging to the class Ktedonobacteria.</title>
        <authorList>
            <person name="Yabe S."/>
            <person name="Wang C.M."/>
            <person name="Zheng Y."/>
            <person name="Sakai Y."/>
            <person name="Cavaletti L."/>
            <person name="Monciardini P."/>
            <person name="Donadio S."/>
        </authorList>
    </citation>
    <scope>NUCLEOTIDE SEQUENCE</scope>
    <source>
        <strain evidence="4">SOSP1-1</strain>
    </source>
</reference>
<dbReference type="RefSeq" id="WP_220195914.1">
    <property type="nucleotide sequence ID" value="NZ_BNJF01000002.1"/>
</dbReference>
<protein>
    <recommendedName>
        <fullName evidence="3">Methyltransferase domain-containing protein</fullName>
    </recommendedName>
</protein>
<dbReference type="PANTHER" id="PTHR43861">
    <property type="entry name" value="TRANS-ACONITATE 2-METHYLTRANSFERASE-RELATED"/>
    <property type="match status" value="1"/>
</dbReference>
<organism evidence="4 5">
    <name type="scientific">Ktedonospora formicarum</name>
    <dbReference type="NCBI Taxonomy" id="2778364"/>
    <lineage>
        <taxon>Bacteria</taxon>
        <taxon>Bacillati</taxon>
        <taxon>Chloroflexota</taxon>
        <taxon>Ktedonobacteria</taxon>
        <taxon>Ktedonobacterales</taxon>
        <taxon>Ktedonobacteraceae</taxon>
        <taxon>Ktedonospora</taxon>
    </lineage>
</organism>
<feature type="domain" description="Methyltransferase" evidence="3">
    <location>
        <begin position="41"/>
        <end position="132"/>
    </location>
</feature>
<sequence length="257" mass="29200">MSSYLFKDTELARQRLQILAEVFALSTCHFLQSIQSKPHSVLDLGCGPGYTTHLLAEQLSANHVFGLDISESFIAYAQQTSTKRVSFACHDITSVPFPVAKVDLVYCRMLLTHLTEVPEVIARWATQLRSGGLLCLEEVEWIDVRQPTLKRYLQIVEEMLRQQANQLYIGVFLESMPVPPTLKCHSSGLYHHSVTTRDAARMFLPNLRTWRDNSYVRSHYSLDDINQLDQELSVLAEGPDIIGEIAWGMRQITYEAA</sequence>